<sequence>MGNVYKTNIGNMQVIFKKDRKMSDDRFLQACSQLETLESLLDFEHERLILIEDALQNTIIVEKKNTQICTIYLHSYITNEEIIKLA</sequence>
<comment type="caution">
    <text evidence="1">The sequence shown here is derived from an EMBL/GenBank/DDBJ whole genome shotgun (WGS) entry which is preliminary data.</text>
</comment>
<proteinExistence type="predicted"/>
<dbReference type="STRING" id="246786.GS18_0209065"/>
<evidence type="ECO:0000313" key="1">
    <source>
        <dbReference type="EMBL" id="KEZ52960.1"/>
    </source>
</evidence>
<reference evidence="1 2" key="1">
    <citation type="journal article" date="2005" name="Int. J. Syst. Evol. Microbiol.">
        <title>Bacillus cibi sp. nov., isolated from jeotgal, a traditional Korean fermented seafood.</title>
        <authorList>
            <person name="Yoon J.H."/>
            <person name="Lee C.H."/>
            <person name="Oh T.K."/>
        </authorList>
    </citation>
    <scope>NUCLEOTIDE SEQUENCE [LARGE SCALE GENOMIC DNA]</scope>
    <source>
        <strain evidence="1 2">DSM 16189</strain>
    </source>
</reference>
<protein>
    <submittedName>
        <fullName evidence="1">Uncharacterized protein</fullName>
    </submittedName>
</protein>
<gene>
    <name evidence="1" type="ORF">GS18_0209065</name>
</gene>
<dbReference type="EMBL" id="JNVC02000004">
    <property type="protein sequence ID" value="KEZ52960.1"/>
    <property type="molecule type" value="Genomic_DNA"/>
</dbReference>
<keyword evidence="2" id="KW-1185">Reference proteome</keyword>
<name>A0A084H048_METID</name>
<evidence type="ECO:0000313" key="2">
    <source>
        <dbReference type="Proteomes" id="UP000028549"/>
    </source>
</evidence>
<organism evidence="1 2">
    <name type="scientific">Metabacillus indicus</name>
    <name type="common">Bacillus indicus</name>
    <dbReference type="NCBI Taxonomy" id="246786"/>
    <lineage>
        <taxon>Bacteria</taxon>
        <taxon>Bacillati</taxon>
        <taxon>Bacillota</taxon>
        <taxon>Bacilli</taxon>
        <taxon>Bacillales</taxon>
        <taxon>Bacillaceae</taxon>
        <taxon>Metabacillus</taxon>
    </lineage>
</organism>
<accession>A0A084H048</accession>
<dbReference type="AlphaFoldDB" id="A0A084H048"/>
<dbReference type="Proteomes" id="UP000028549">
    <property type="component" value="Unassembled WGS sequence"/>
</dbReference>